<feature type="compositionally biased region" description="Low complexity" evidence="1">
    <location>
        <begin position="146"/>
        <end position="160"/>
    </location>
</feature>
<feature type="chain" id="PRO_5042199814" description="Extracellular membrane protein CFEM domain-containing protein" evidence="3">
    <location>
        <begin position="18"/>
        <end position="455"/>
    </location>
</feature>
<name>A0AAE8N7L4_9PEZI</name>
<proteinExistence type="predicted"/>
<sequence length="455" mass="49694">MFRIAFLLACLALRVMAQDIATITDQPAYQSQRPCAQGCFYLGAFKGPDNLARAIDCDVKYIANDCFCRGDLQWTATSYLSSCVNSACDRKTVDVESAVALYNDYCTSNGFTRDAQEARPTDASTGIQNSPTATVTLFVTVTATPSTAARTTSNSPTQTGGSQGSNKSGGGGGTSDGSNGGGSDTGEKKDDSGLDVGEIVGIVVGILGFFATVAGSWFAYKAVKNKGPNQQPAMAPAQPAYGHAPPPQPAPPGNPEEDPVKVWSMQPRVVLRPSQQSDYFHLPPRQAAFDLRNLYRKRVRCLYPYIHWAALIDADERLYMSKGGLEHFRLLRCHITLYRPPFVQLCQRSKEIPVPQDPSDARTNASRNPRKSLPRVFAEQCSISCVENAQALVEHLNATSQGDETGAPWFNAYYVYHAAMVLILAGLYLEALREIDKLSHQSRLLRYVYPPNLDR</sequence>
<keyword evidence="2" id="KW-0472">Membrane</keyword>
<evidence type="ECO:0000256" key="2">
    <source>
        <dbReference type="SAM" id="Phobius"/>
    </source>
</evidence>
<feature type="transmembrane region" description="Helical" evidence="2">
    <location>
        <begin position="199"/>
        <end position="220"/>
    </location>
</feature>
<evidence type="ECO:0000313" key="5">
    <source>
        <dbReference type="Proteomes" id="UP001187682"/>
    </source>
</evidence>
<feature type="signal peptide" evidence="3">
    <location>
        <begin position="1"/>
        <end position="17"/>
    </location>
</feature>
<feature type="compositionally biased region" description="Gly residues" evidence="1">
    <location>
        <begin position="161"/>
        <end position="184"/>
    </location>
</feature>
<keyword evidence="5" id="KW-1185">Reference proteome</keyword>
<evidence type="ECO:0000313" key="4">
    <source>
        <dbReference type="EMBL" id="SPO07721.1"/>
    </source>
</evidence>
<dbReference type="AlphaFoldDB" id="A0AAE8N7L4"/>
<reference evidence="4" key="1">
    <citation type="submission" date="2018-03" db="EMBL/GenBank/DDBJ databases">
        <authorList>
            <person name="Guldener U."/>
        </authorList>
    </citation>
    <scope>NUCLEOTIDE SEQUENCE</scope>
</reference>
<feature type="region of interest" description="Disordered" evidence="1">
    <location>
        <begin position="226"/>
        <end position="259"/>
    </location>
</feature>
<evidence type="ECO:0000256" key="1">
    <source>
        <dbReference type="SAM" id="MobiDB-lite"/>
    </source>
</evidence>
<keyword evidence="2" id="KW-1133">Transmembrane helix</keyword>
<dbReference type="CDD" id="cd12148">
    <property type="entry name" value="fungal_TF_MHR"/>
    <property type="match status" value="1"/>
</dbReference>
<protein>
    <recommendedName>
        <fullName evidence="6">Extracellular membrane protein CFEM domain-containing protein</fullName>
    </recommendedName>
</protein>
<dbReference type="EMBL" id="ONZQ02000024">
    <property type="protein sequence ID" value="SPO07721.1"/>
    <property type="molecule type" value="Genomic_DNA"/>
</dbReference>
<organism evidence="4 5">
    <name type="scientific">Cephalotrichum gorgonifer</name>
    <dbReference type="NCBI Taxonomy" id="2041049"/>
    <lineage>
        <taxon>Eukaryota</taxon>
        <taxon>Fungi</taxon>
        <taxon>Dikarya</taxon>
        <taxon>Ascomycota</taxon>
        <taxon>Pezizomycotina</taxon>
        <taxon>Sordariomycetes</taxon>
        <taxon>Hypocreomycetidae</taxon>
        <taxon>Microascales</taxon>
        <taxon>Microascaceae</taxon>
        <taxon>Cephalotrichum</taxon>
    </lineage>
</organism>
<dbReference type="Proteomes" id="UP001187682">
    <property type="component" value="Unassembled WGS sequence"/>
</dbReference>
<evidence type="ECO:0000256" key="3">
    <source>
        <dbReference type="SAM" id="SignalP"/>
    </source>
</evidence>
<keyword evidence="2" id="KW-0812">Transmembrane</keyword>
<gene>
    <name evidence="4" type="ORF">DNG_10416</name>
</gene>
<feature type="compositionally biased region" description="Low complexity" evidence="1">
    <location>
        <begin position="228"/>
        <end position="243"/>
    </location>
</feature>
<feature type="compositionally biased region" description="Pro residues" evidence="1">
    <location>
        <begin position="244"/>
        <end position="254"/>
    </location>
</feature>
<accession>A0AAE8N7L4</accession>
<comment type="caution">
    <text evidence="4">The sequence shown here is derived from an EMBL/GenBank/DDBJ whole genome shotgun (WGS) entry which is preliminary data.</text>
</comment>
<feature type="region of interest" description="Disordered" evidence="1">
    <location>
        <begin position="146"/>
        <end position="193"/>
    </location>
</feature>
<evidence type="ECO:0008006" key="6">
    <source>
        <dbReference type="Google" id="ProtNLM"/>
    </source>
</evidence>
<keyword evidence="3" id="KW-0732">Signal</keyword>